<feature type="compositionally biased region" description="Low complexity" evidence="1">
    <location>
        <begin position="543"/>
        <end position="555"/>
    </location>
</feature>
<dbReference type="AlphaFoldDB" id="A0A2N5UFT1"/>
<protein>
    <recommendedName>
        <fullName evidence="2">BZIP domain-containing protein</fullName>
    </recommendedName>
</protein>
<dbReference type="SUPFAM" id="SSF57959">
    <property type="entry name" value="Leucine zipper domain"/>
    <property type="match status" value="1"/>
</dbReference>
<evidence type="ECO:0000313" key="7">
    <source>
        <dbReference type="Proteomes" id="UP000235392"/>
    </source>
</evidence>
<dbReference type="Proteomes" id="UP000235392">
    <property type="component" value="Unassembled WGS sequence"/>
</dbReference>
<comment type="caution">
    <text evidence="5">The sequence shown here is derived from an EMBL/GenBank/DDBJ whole genome shotgun (WGS) entry which is preliminary data.</text>
</comment>
<evidence type="ECO:0000259" key="2">
    <source>
        <dbReference type="PROSITE" id="PS00036"/>
    </source>
</evidence>
<organism evidence="5 6">
    <name type="scientific">Puccinia coronata f. sp. avenae</name>
    <dbReference type="NCBI Taxonomy" id="200324"/>
    <lineage>
        <taxon>Eukaryota</taxon>
        <taxon>Fungi</taxon>
        <taxon>Dikarya</taxon>
        <taxon>Basidiomycota</taxon>
        <taxon>Pucciniomycotina</taxon>
        <taxon>Pucciniomycetes</taxon>
        <taxon>Pucciniales</taxon>
        <taxon>Pucciniaceae</taxon>
        <taxon>Puccinia</taxon>
    </lineage>
</organism>
<dbReference type="STRING" id="200324.A0A2N5UFT1"/>
<feature type="region of interest" description="Disordered" evidence="1">
    <location>
        <begin position="460"/>
        <end position="508"/>
    </location>
</feature>
<accession>A0A2N5UFT1</accession>
<dbReference type="CDD" id="cd14688">
    <property type="entry name" value="bZIP_YAP"/>
    <property type="match status" value="1"/>
</dbReference>
<feature type="region of interest" description="Disordered" evidence="1">
    <location>
        <begin position="1"/>
        <end position="80"/>
    </location>
</feature>
<dbReference type="EMBL" id="PGCI01000278">
    <property type="protein sequence ID" value="PLW31086.1"/>
    <property type="molecule type" value="Genomic_DNA"/>
</dbReference>
<feature type="region of interest" description="Disordered" evidence="1">
    <location>
        <begin position="543"/>
        <end position="623"/>
    </location>
</feature>
<dbReference type="InterPro" id="IPR004827">
    <property type="entry name" value="bZIP"/>
</dbReference>
<evidence type="ECO:0000313" key="5">
    <source>
        <dbReference type="EMBL" id="PLW36570.1"/>
    </source>
</evidence>
<dbReference type="EMBL" id="PGCI01000769">
    <property type="protein sequence ID" value="PLW16555.1"/>
    <property type="molecule type" value="Genomic_DNA"/>
</dbReference>
<dbReference type="Proteomes" id="UP000235388">
    <property type="component" value="Unassembled WGS sequence"/>
</dbReference>
<dbReference type="InterPro" id="IPR046347">
    <property type="entry name" value="bZIP_sf"/>
</dbReference>
<dbReference type="Gene3D" id="1.20.5.170">
    <property type="match status" value="1"/>
</dbReference>
<evidence type="ECO:0000313" key="3">
    <source>
        <dbReference type="EMBL" id="PLW16555.1"/>
    </source>
</evidence>
<dbReference type="EMBL" id="PGCJ01000237">
    <property type="protein sequence ID" value="PLW36570.1"/>
    <property type="molecule type" value="Genomic_DNA"/>
</dbReference>
<feature type="region of interest" description="Disordered" evidence="1">
    <location>
        <begin position="168"/>
        <end position="262"/>
    </location>
</feature>
<feature type="compositionally biased region" description="Polar residues" evidence="1">
    <location>
        <begin position="589"/>
        <end position="599"/>
    </location>
</feature>
<dbReference type="OrthoDB" id="2501133at2759"/>
<feature type="compositionally biased region" description="Polar residues" evidence="1">
    <location>
        <begin position="359"/>
        <end position="390"/>
    </location>
</feature>
<feature type="compositionally biased region" description="Basic and acidic residues" evidence="1">
    <location>
        <begin position="485"/>
        <end position="500"/>
    </location>
</feature>
<feature type="compositionally biased region" description="Polar residues" evidence="1">
    <location>
        <begin position="168"/>
        <end position="194"/>
    </location>
</feature>
<dbReference type="GO" id="GO:0003700">
    <property type="term" value="F:DNA-binding transcription factor activity"/>
    <property type="evidence" value="ECO:0007669"/>
    <property type="project" value="InterPro"/>
</dbReference>
<feature type="region of interest" description="Disordered" evidence="1">
    <location>
        <begin position="358"/>
        <end position="390"/>
    </location>
</feature>
<feature type="compositionally biased region" description="Polar residues" evidence="1">
    <location>
        <begin position="1"/>
        <end position="10"/>
    </location>
</feature>
<feature type="compositionally biased region" description="Basic and acidic residues" evidence="1">
    <location>
        <begin position="604"/>
        <end position="623"/>
    </location>
</feature>
<keyword evidence="6" id="KW-1185">Reference proteome</keyword>
<reference evidence="6 7" key="1">
    <citation type="submission" date="2017-11" db="EMBL/GenBank/DDBJ databases">
        <title>De novo assembly and phasing of dikaryotic genomes from two isolates of Puccinia coronata f. sp. avenae, the causal agent of oat crown rust.</title>
        <authorList>
            <person name="Miller M.E."/>
            <person name="Zhang Y."/>
            <person name="Omidvar V."/>
            <person name="Sperschneider J."/>
            <person name="Schwessinger B."/>
            <person name="Raley C."/>
            <person name="Palmer J.M."/>
            <person name="Garnica D."/>
            <person name="Upadhyaya N."/>
            <person name="Rathjen J."/>
            <person name="Taylor J.M."/>
            <person name="Park R.F."/>
            <person name="Dodds P.N."/>
            <person name="Hirsch C.D."/>
            <person name="Kianian S.F."/>
            <person name="Figueroa M."/>
        </authorList>
    </citation>
    <scope>NUCLEOTIDE SEQUENCE [LARGE SCALE GENOMIC DNA]</scope>
    <source>
        <strain evidence="5">12NC29</strain>
        <strain evidence="3">12SD80</strain>
    </source>
</reference>
<feature type="compositionally biased region" description="Polar residues" evidence="1">
    <location>
        <begin position="245"/>
        <end position="260"/>
    </location>
</feature>
<gene>
    <name evidence="5" type="ORF">PCANC_15515</name>
    <name evidence="4" type="ORF">PCASD_13542</name>
    <name evidence="3" type="ORF">PCASD_16889</name>
</gene>
<evidence type="ECO:0000313" key="4">
    <source>
        <dbReference type="EMBL" id="PLW31086.1"/>
    </source>
</evidence>
<evidence type="ECO:0000256" key="1">
    <source>
        <dbReference type="SAM" id="MobiDB-lite"/>
    </source>
</evidence>
<name>A0A2N5UFT1_9BASI</name>
<feature type="compositionally biased region" description="Polar residues" evidence="1">
    <location>
        <begin position="20"/>
        <end position="38"/>
    </location>
</feature>
<feature type="compositionally biased region" description="Polar residues" evidence="1">
    <location>
        <begin position="556"/>
        <end position="577"/>
    </location>
</feature>
<feature type="domain" description="BZIP" evidence="2">
    <location>
        <begin position="74"/>
        <end position="88"/>
    </location>
</feature>
<dbReference type="PROSITE" id="PS00036">
    <property type="entry name" value="BZIP_BASIC"/>
    <property type="match status" value="1"/>
</dbReference>
<proteinExistence type="predicted"/>
<evidence type="ECO:0000313" key="6">
    <source>
        <dbReference type="Proteomes" id="UP000235388"/>
    </source>
</evidence>
<sequence length="623" mass="67624">MAQSISSQSIPHHGIGHTHNAVQNLNPPNHSTISQPNALHTTLTHTHPTDSSSASYQHHHRKSSQENDEEAIARKKKNADAQAAFRQRRQTYIKSLEVTVTELKGAVTEMEFIVKTTSHEAKHQKQRAEYLEFKLKAYESGELKSGELENHQHCKCCKFAPPDFNLHPSTSTNAAQQQGQSLSTPTTSAITVSPTADCPTPSGPAILTSTLAGHDNMNRDWSSRQGAPPMLQTDSNHRSTPHHPSGQNSPNRVPHSTTSLDHPRNILHHQHQSSSSLHNNPSYPRSNCDLAMFTPFGAAENPSISNFYPSSNDANHGSTAPSVCPDSTAGGPACPMEMGPHPNHLQANAGHLYDRSPPVRQSNSLGNAYSPIGNSQSFDAHHSGTLSSPRMWSHNNTSAYANTEHNSTSNYAGIDGTIPDIDASGFRLQRGIGERSVMRPPDYLPSLELRPIPLSYPVSSALSSPRADNPYGIVSSKARSSKRRWHDDKLGPRHDTHELDDAPTSGKTGVKLNGIPAKVARCEQVCTEVSKVVFQMKEEVKAVTATKPPTTPSSAHQSVSPNATASNTFPSPLNAQHNSHKVPRVKFSGPSSQLTSSSAALPVSHHEESHVGSDDRRFQNMNN</sequence>